<accession>A0A976MBA3</accession>
<evidence type="ECO:0000313" key="3">
    <source>
        <dbReference type="Proteomes" id="UP000244803"/>
    </source>
</evidence>
<proteinExistence type="predicted"/>
<sequence length="118" mass="12757">MKVVTLYKVLVFWVIIGKNASVLCAGEAANETAKPAEGTVKSGGDNRKEIILDVAVKSCNQYSYTRCGDNEKFTVNLGFKIAQVVKGGVTVWTPKAAGKFGKEAIVNLKSNTIRVNYL</sequence>
<dbReference type="Proteomes" id="UP000244803">
    <property type="component" value="Chromosome 2"/>
</dbReference>
<evidence type="ECO:0000313" key="2">
    <source>
        <dbReference type="EMBL" id="UKJ90765.1"/>
    </source>
</evidence>
<dbReference type="AlphaFoldDB" id="A0A976MBA3"/>
<organism evidence="2 3">
    <name type="scientific">Theileria orientalis</name>
    <dbReference type="NCBI Taxonomy" id="68886"/>
    <lineage>
        <taxon>Eukaryota</taxon>
        <taxon>Sar</taxon>
        <taxon>Alveolata</taxon>
        <taxon>Apicomplexa</taxon>
        <taxon>Aconoidasida</taxon>
        <taxon>Piroplasmida</taxon>
        <taxon>Theileriidae</taxon>
        <taxon>Theileria</taxon>
    </lineage>
</organism>
<reference evidence="2" key="1">
    <citation type="submission" date="2022-07" db="EMBL/GenBank/DDBJ databases">
        <title>Evaluation of T. orientalis genome assembly methods using nanopore sequencing and analysis of variation between genomes.</title>
        <authorList>
            <person name="Yam J."/>
            <person name="Micallef M.L."/>
            <person name="Liu M."/>
            <person name="Djordjevic S.P."/>
            <person name="Bogema D.R."/>
            <person name="Jenkins C."/>
        </authorList>
    </citation>
    <scope>NUCLEOTIDE SEQUENCE</scope>
    <source>
        <strain evidence="2">Fish Creek</strain>
    </source>
</reference>
<protein>
    <submittedName>
        <fullName evidence="2">Uncharacterized protein</fullName>
    </submittedName>
</protein>
<name>A0A976MBA3_THEOR</name>
<keyword evidence="1" id="KW-0732">Signal</keyword>
<feature type="chain" id="PRO_5037547960" evidence="1">
    <location>
        <begin position="21"/>
        <end position="118"/>
    </location>
</feature>
<dbReference type="EMBL" id="CP056068">
    <property type="protein sequence ID" value="UKJ90765.1"/>
    <property type="molecule type" value="Genomic_DNA"/>
</dbReference>
<gene>
    <name evidence="2" type="ORF">MACJ_001700</name>
</gene>
<feature type="signal peptide" evidence="1">
    <location>
        <begin position="1"/>
        <end position="20"/>
    </location>
</feature>
<evidence type="ECO:0000256" key="1">
    <source>
        <dbReference type="SAM" id="SignalP"/>
    </source>
</evidence>